<dbReference type="PANTHER" id="PTHR11468:SF30">
    <property type="entry name" value="ALPHA-1,4 GLUCAN PHOSPHORYLASE"/>
    <property type="match status" value="1"/>
</dbReference>
<dbReference type="Gene3D" id="3.40.50.2000">
    <property type="entry name" value="Glycogen Phosphorylase B"/>
    <property type="match status" value="1"/>
</dbReference>
<keyword evidence="4" id="KW-1185">Reference proteome</keyword>
<dbReference type="InterPro" id="IPR000811">
    <property type="entry name" value="Glyco_trans_35"/>
</dbReference>
<protein>
    <recommendedName>
        <fullName evidence="2">ACT domain-containing protein</fullName>
    </recommendedName>
</protein>
<dbReference type="GO" id="GO:0005737">
    <property type="term" value="C:cytoplasm"/>
    <property type="evidence" value="ECO:0007669"/>
    <property type="project" value="TreeGrafter"/>
</dbReference>
<dbReference type="EMBL" id="JBBNAG010000012">
    <property type="protein sequence ID" value="KAK9089133.1"/>
    <property type="molecule type" value="Genomic_DNA"/>
</dbReference>
<accession>A0AAP0EDA3</accession>
<dbReference type="SUPFAM" id="SSF53756">
    <property type="entry name" value="UDP-Glycosyltransferase/glycogen phosphorylase"/>
    <property type="match status" value="1"/>
</dbReference>
<evidence type="ECO:0000313" key="4">
    <source>
        <dbReference type="Proteomes" id="UP001419268"/>
    </source>
</evidence>
<proteinExistence type="inferred from homology"/>
<evidence type="ECO:0000313" key="3">
    <source>
        <dbReference type="EMBL" id="KAK9089133.1"/>
    </source>
</evidence>
<comment type="similarity">
    <text evidence="1">Belongs to the glycogen phosphorylase family.</text>
</comment>
<dbReference type="GO" id="GO:0008184">
    <property type="term" value="F:glycogen phosphorylase activity"/>
    <property type="evidence" value="ECO:0007669"/>
    <property type="project" value="InterPro"/>
</dbReference>
<dbReference type="AlphaFoldDB" id="A0AAP0EDA3"/>
<gene>
    <name evidence="3" type="ORF">Scep_028215</name>
</gene>
<dbReference type="Proteomes" id="UP001419268">
    <property type="component" value="Unassembled WGS sequence"/>
</dbReference>
<comment type="caution">
    <text evidence="3">The sequence shown here is derived from an EMBL/GenBank/DDBJ whole genome shotgun (WGS) entry which is preliminary data.</text>
</comment>
<dbReference type="GO" id="GO:0030170">
    <property type="term" value="F:pyridoxal phosphate binding"/>
    <property type="evidence" value="ECO:0007669"/>
    <property type="project" value="TreeGrafter"/>
</dbReference>
<dbReference type="InterPro" id="IPR002912">
    <property type="entry name" value="ACT_dom"/>
</dbReference>
<feature type="domain" description="ACT" evidence="2">
    <location>
        <begin position="90"/>
        <end position="169"/>
    </location>
</feature>
<name>A0AAP0EDA3_9MAGN</name>
<reference evidence="3 4" key="1">
    <citation type="submission" date="2024-01" db="EMBL/GenBank/DDBJ databases">
        <title>Genome assemblies of Stephania.</title>
        <authorList>
            <person name="Yang L."/>
        </authorList>
    </citation>
    <scope>NUCLEOTIDE SEQUENCE [LARGE SCALE GENOMIC DNA]</scope>
    <source>
        <strain evidence="3">JXDWG</strain>
        <tissue evidence="3">Leaf</tissue>
    </source>
</reference>
<dbReference type="GO" id="GO:0005980">
    <property type="term" value="P:glycogen catabolic process"/>
    <property type="evidence" value="ECO:0007669"/>
    <property type="project" value="TreeGrafter"/>
</dbReference>
<sequence>MSTLSSLLSLVSNSCTNPLQQHSSPLTTTTITTKTTTITQRNPSPSLHLSFNVSHYRKPKPTRASNQAISPLETEPTIEFNNSDSSDSTTFLIKARNQIGLLQIVTRVFRVLGLKVERAVVEFEGDFFVKRFFVTDSSGRKVEDRESLDRIGKALREAIVDSGGGDDGDDGGEVRVRVRAGDSRGVVARRSGFAGRAERMFGLMDGFLKNDPWSLQKDVLHHVEYTVARSRFSFDDFEAYLALSYAIRDRLIERWHDTQVYFKRKDPKRLYFLSLEFLMVSAFRGHGLIGNDMEITGHSYAVTTTFFGEIPSKEMLHLVMVV</sequence>
<evidence type="ECO:0000259" key="2">
    <source>
        <dbReference type="PROSITE" id="PS51671"/>
    </source>
</evidence>
<evidence type="ECO:0000256" key="1">
    <source>
        <dbReference type="ARBA" id="ARBA00006047"/>
    </source>
</evidence>
<dbReference type="PANTHER" id="PTHR11468">
    <property type="entry name" value="GLYCOGEN PHOSPHORYLASE"/>
    <property type="match status" value="1"/>
</dbReference>
<dbReference type="PROSITE" id="PS51671">
    <property type="entry name" value="ACT"/>
    <property type="match status" value="1"/>
</dbReference>
<organism evidence="3 4">
    <name type="scientific">Stephania cephalantha</name>
    <dbReference type="NCBI Taxonomy" id="152367"/>
    <lineage>
        <taxon>Eukaryota</taxon>
        <taxon>Viridiplantae</taxon>
        <taxon>Streptophyta</taxon>
        <taxon>Embryophyta</taxon>
        <taxon>Tracheophyta</taxon>
        <taxon>Spermatophyta</taxon>
        <taxon>Magnoliopsida</taxon>
        <taxon>Ranunculales</taxon>
        <taxon>Menispermaceae</taxon>
        <taxon>Menispermoideae</taxon>
        <taxon>Cissampelideae</taxon>
        <taxon>Stephania</taxon>
    </lineage>
</organism>